<comment type="caution">
    <text evidence="5">The sequence shown here is derived from an EMBL/GenBank/DDBJ whole genome shotgun (WGS) entry which is preliminary data.</text>
</comment>
<keyword evidence="2" id="KW-0238">DNA-binding</keyword>
<dbReference type="SMART" id="SM00342">
    <property type="entry name" value="HTH_ARAC"/>
    <property type="match status" value="1"/>
</dbReference>
<accession>A0ABY2G0A1</accession>
<feature type="domain" description="HTH araC/xylS-type" evidence="4">
    <location>
        <begin position="155"/>
        <end position="254"/>
    </location>
</feature>
<dbReference type="Pfam" id="PF20240">
    <property type="entry name" value="DUF6597"/>
    <property type="match status" value="1"/>
</dbReference>
<dbReference type="InterPro" id="IPR050204">
    <property type="entry name" value="AraC_XylS_family_regulators"/>
</dbReference>
<dbReference type="InterPro" id="IPR046532">
    <property type="entry name" value="DUF6597"/>
</dbReference>
<evidence type="ECO:0000259" key="4">
    <source>
        <dbReference type="PROSITE" id="PS01124"/>
    </source>
</evidence>
<dbReference type="RefSeq" id="WP_228428528.1">
    <property type="nucleotide sequence ID" value="NZ_RJTX01000001.1"/>
</dbReference>
<evidence type="ECO:0000256" key="3">
    <source>
        <dbReference type="ARBA" id="ARBA00023163"/>
    </source>
</evidence>
<evidence type="ECO:0000256" key="2">
    <source>
        <dbReference type="ARBA" id="ARBA00023125"/>
    </source>
</evidence>
<name>A0ABY2G0A1_9FLAO</name>
<dbReference type="Proteomes" id="UP000295709">
    <property type="component" value="Unassembled WGS sequence"/>
</dbReference>
<protein>
    <submittedName>
        <fullName evidence="5">AraC family transcriptional regulator</fullName>
    </submittedName>
</protein>
<keyword evidence="6" id="KW-1185">Reference proteome</keyword>
<dbReference type="Pfam" id="PF12833">
    <property type="entry name" value="HTH_18"/>
    <property type="match status" value="1"/>
</dbReference>
<dbReference type="PANTHER" id="PTHR46796">
    <property type="entry name" value="HTH-TYPE TRANSCRIPTIONAL ACTIVATOR RHAS-RELATED"/>
    <property type="match status" value="1"/>
</dbReference>
<dbReference type="InterPro" id="IPR009057">
    <property type="entry name" value="Homeodomain-like_sf"/>
</dbReference>
<dbReference type="SUPFAM" id="SSF46689">
    <property type="entry name" value="Homeodomain-like"/>
    <property type="match status" value="1"/>
</dbReference>
<keyword evidence="3" id="KW-0804">Transcription</keyword>
<dbReference type="PANTHER" id="PTHR46796:SF13">
    <property type="entry name" value="HTH-TYPE TRANSCRIPTIONAL ACTIVATOR RHAS"/>
    <property type="match status" value="1"/>
</dbReference>
<dbReference type="EMBL" id="SOQW01000001">
    <property type="protein sequence ID" value="TDX95469.1"/>
    <property type="molecule type" value="Genomic_DNA"/>
</dbReference>
<dbReference type="Gene3D" id="1.10.10.60">
    <property type="entry name" value="Homeodomain-like"/>
    <property type="match status" value="1"/>
</dbReference>
<keyword evidence="1" id="KW-0805">Transcription regulation</keyword>
<organism evidence="5 6">
    <name type="scientific">Chryseobacterium daecheongense</name>
    <dbReference type="NCBI Taxonomy" id="192389"/>
    <lineage>
        <taxon>Bacteria</taxon>
        <taxon>Pseudomonadati</taxon>
        <taxon>Bacteroidota</taxon>
        <taxon>Flavobacteriia</taxon>
        <taxon>Flavobacteriales</taxon>
        <taxon>Weeksellaceae</taxon>
        <taxon>Chryseobacterium group</taxon>
        <taxon>Chryseobacterium</taxon>
    </lineage>
</organism>
<gene>
    <name evidence="5" type="ORF">BCF50_1248</name>
</gene>
<evidence type="ECO:0000256" key="1">
    <source>
        <dbReference type="ARBA" id="ARBA00023015"/>
    </source>
</evidence>
<evidence type="ECO:0000313" key="6">
    <source>
        <dbReference type="Proteomes" id="UP000295709"/>
    </source>
</evidence>
<dbReference type="PROSITE" id="PS01124">
    <property type="entry name" value="HTH_ARAC_FAMILY_2"/>
    <property type="match status" value="1"/>
</dbReference>
<proteinExistence type="predicted"/>
<dbReference type="InterPro" id="IPR018060">
    <property type="entry name" value="HTH_AraC"/>
</dbReference>
<sequence length="258" mass="29656">MMTIAEYKPTEILQPFIKAIIIIESGGEQLQNRVLPNTSVALAFCFNGQNSYTENSSLNILPKTTVSGLRKSVRLINYSKKTSTLIVLFKENSAAAFFKEPLYELFEKSISLDNIEHPNEIRMIEEMLCEAKTDIRRVKVVEQFLIKKLNYTREDNIVSAAITKIKQSKGLIRIQDLALDLHMSNDAFEKRFRKVIGSSPKQFASIIRMSSIIHQKSNERFLDIAFEAGYYDQAHFNKDFKLFTGQTPTEFYRGASFW</sequence>
<evidence type="ECO:0000313" key="5">
    <source>
        <dbReference type="EMBL" id="TDX95469.1"/>
    </source>
</evidence>
<reference evidence="5 6" key="1">
    <citation type="submission" date="2019-03" db="EMBL/GenBank/DDBJ databases">
        <title>Genomic Encyclopedia of Archaeal and Bacterial Type Strains, Phase II (KMG-II): from individual species to whole genera.</title>
        <authorList>
            <person name="Goeker M."/>
        </authorList>
    </citation>
    <scope>NUCLEOTIDE SEQUENCE [LARGE SCALE GENOMIC DNA]</scope>
    <source>
        <strain evidence="5 6">DSM 15235</strain>
    </source>
</reference>